<gene>
    <name evidence="1" type="ORF">HMPREF1124_0584</name>
</gene>
<evidence type="ECO:0008006" key="3">
    <source>
        <dbReference type="Google" id="ProtNLM"/>
    </source>
</evidence>
<comment type="caution">
    <text evidence="1">The sequence shown here is derived from an EMBL/GenBank/DDBJ whole genome shotgun (WGS) entry which is preliminary data.</text>
</comment>
<dbReference type="PATRIC" id="fig|997830.4.peg.74"/>
<protein>
    <recommendedName>
        <fullName evidence="3">Phage protein</fullName>
    </recommendedName>
</protein>
<dbReference type="EMBL" id="AFUQ01000001">
    <property type="protein sequence ID" value="EGV15505.1"/>
    <property type="molecule type" value="Genomic_DNA"/>
</dbReference>
<accession>F9PCE0</accession>
<reference evidence="1 2" key="1">
    <citation type="submission" date="2011-07" db="EMBL/GenBank/DDBJ databases">
        <authorList>
            <person name="Harkins D.M."/>
            <person name="Madupu R."/>
            <person name="Durkin A.S."/>
            <person name="Torralba M."/>
            <person name="Methe B."/>
            <person name="Sutton G.G."/>
            <person name="Nelson K.E."/>
        </authorList>
    </citation>
    <scope>NUCLEOTIDE SEQUENCE [LARGE SCALE GENOMIC DNA]</scope>
    <source>
        <strain evidence="1 2">X</strain>
    </source>
</reference>
<evidence type="ECO:0000313" key="2">
    <source>
        <dbReference type="Proteomes" id="UP000003399"/>
    </source>
</evidence>
<dbReference type="Proteomes" id="UP000003399">
    <property type="component" value="Unassembled WGS sequence"/>
</dbReference>
<evidence type="ECO:0000313" key="1">
    <source>
        <dbReference type="EMBL" id="EGV15505.1"/>
    </source>
</evidence>
<dbReference type="eggNOG" id="ENOG50304FJ">
    <property type="taxonomic scope" value="Bacteria"/>
</dbReference>
<dbReference type="AlphaFoldDB" id="F9PCE0"/>
<proteinExistence type="predicted"/>
<name>F9PCE0_9STRE</name>
<organism evidence="1 2">
    <name type="scientific">Streptococcus infantis X</name>
    <dbReference type="NCBI Taxonomy" id="997830"/>
    <lineage>
        <taxon>Bacteria</taxon>
        <taxon>Bacillati</taxon>
        <taxon>Bacillota</taxon>
        <taxon>Bacilli</taxon>
        <taxon>Lactobacillales</taxon>
        <taxon>Streptococcaceae</taxon>
        <taxon>Streptococcus</taxon>
    </lineage>
</organism>
<sequence>MLNKIDIPGTSIALEIAGRHIAVSNAINYDIQMEFKNADADASLDTSGDVFEPLYWLDVKAIPKKPTEFHSSLGAKAEKRNLTELQKFFEIVEDNKRNLFDICGIKGELQ</sequence>